<reference evidence="2 3" key="1">
    <citation type="submission" date="2024-04" db="EMBL/GenBank/DDBJ databases">
        <title>Phyllosticta paracitricarpa is synonymous to the EU quarantine fungus P. citricarpa based on phylogenomic analyses.</title>
        <authorList>
            <consortium name="Lawrence Berkeley National Laboratory"/>
            <person name="Van ingen-buijs V.A."/>
            <person name="Van westerhoven A.C."/>
            <person name="Haridas S."/>
            <person name="Skiadas P."/>
            <person name="Martin F."/>
            <person name="Groenewald J.Z."/>
            <person name="Crous P.W."/>
            <person name="Seidl M.F."/>
        </authorList>
    </citation>
    <scope>NUCLEOTIDE SEQUENCE [LARGE SCALE GENOMIC DNA]</scope>
    <source>
        <strain evidence="2 3">CPC 17464</strain>
    </source>
</reference>
<comment type="caution">
    <text evidence="2">The sequence shown here is derived from an EMBL/GenBank/DDBJ whole genome shotgun (WGS) entry which is preliminary data.</text>
</comment>
<keyword evidence="1" id="KW-1133">Transmembrane helix</keyword>
<evidence type="ECO:0000256" key="1">
    <source>
        <dbReference type="SAM" id="Phobius"/>
    </source>
</evidence>
<name>A0ABR1LAK0_9PEZI</name>
<accession>A0ABR1LAK0</accession>
<organism evidence="2 3">
    <name type="scientific">Phyllosticta citribraziliensis</name>
    <dbReference type="NCBI Taxonomy" id="989973"/>
    <lineage>
        <taxon>Eukaryota</taxon>
        <taxon>Fungi</taxon>
        <taxon>Dikarya</taxon>
        <taxon>Ascomycota</taxon>
        <taxon>Pezizomycotina</taxon>
        <taxon>Dothideomycetes</taxon>
        <taxon>Dothideomycetes incertae sedis</taxon>
        <taxon>Botryosphaeriales</taxon>
        <taxon>Phyllostictaceae</taxon>
        <taxon>Phyllosticta</taxon>
    </lineage>
</organism>
<keyword evidence="1" id="KW-0472">Membrane</keyword>
<gene>
    <name evidence="2" type="ORF">J3D65DRAFT_122545</name>
</gene>
<dbReference type="EMBL" id="JBBPEH010000012">
    <property type="protein sequence ID" value="KAK7531694.1"/>
    <property type="molecule type" value="Genomic_DNA"/>
</dbReference>
<dbReference type="Proteomes" id="UP001360953">
    <property type="component" value="Unassembled WGS sequence"/>
</dbReference>
<keyword evidence="3" id="KW-1185">Reference proteome</keyword>
<evidence type="ECO:0000313" key="3">
    <source>
        <dbReference type="Proteomes" id="UP001360953"/>
    </source>
</evidence>
<sequence>MGCRACGFPYSYSRAMGRTQEDVGIKTRLHLLNSQSHDRAASRVRRRTARQKFIKTSYWPLWVALTTAALCFVLYRITNRLRRFSTHKEAALPCHTCPLSQHEHPPVQFSSYTLRTTHHSYHHQVMMNPINSIPSCFPFDPIPSPDHRCPRAAPCETCRAERAAHGRLASFT</sequence>
<proteinExistence type="predicted"/>
<feature type="transmembrane region" description="Helical" evidence="1">
    <location>
        <begin position="59"/>
        <end position="78"/>
    </location>
</feature>
<protein>
    <submittedName>
        <fullName evidence="2">Uncharacterized protein</fullName>
    </submittedName>
</protein>
<keyword evidence="1" id="KW-0812">Transmembrane</keyword>
<dbReference type="GeneID" id="92026747"/>
<evidence type="ECO:0000313" key="2">
    <source>
        <dbReference type="EMBL" id="KAK7531694.1"/>
    </source>
</evidence>
<dbReference type="RefSeq" id="XP_066651518.1">
    <property type="nucleotide sequence ID" value="XM_066793841.1"/>
</dbReference>